<comment type="caution">
    <text evidence="2">The sequence shown here is derived from an EMBL/GenBank/DDBJ whole genome shotgun (WGS) entry which is preliminary data.</text>
</comment>
<dbReference type="Proteomes" id="UP000093795">
    <property type="component" value="Unassembled WGS sequence"/>
</dbReference>
<dbReference type="Pfam" id="PF00934">
    <property type="entry name" value="PE"/>
    <property type="match status" value="1"/>
</dbReference>
<sequence length="429" mass="42884">MSLVVAPEWIEAAAQELAGIRSALTDVSESIAASTTAIAPAAADEISAAIARVFGEFGEEFQIISAQTRAFHTGIVDLLGSTAGAYVGAETVNAAQVVTNSVSTALAPPAASLPGMPALPGLPALPGSPTLPGLPALPELLPGLFGPSATAPDWTAITRPYEALFNNTIANLQSLGNGLQSNPFPFLRQFLANQAHYGEIISTSLANAGASLQAGADATQVLADIAPIFTIPGQIGQNAFNVLRTLTDFSYSIGAQLDPVATGAAFFGLPIAMGINAIGSPITTFDAFMSSATAFGSAMQRGDLFGAAVAVLTSPAVVTNGFLNGQVMLGLTLPALDLPLSGGVGALSVPATAGLPVGGLLTPLSTVTANIGPATGFPLLSLPLGGTPTGGILPGLLLHLPQRLAEAIGAPPQPISLVAAVPIIPAIDL</sequence>
<evidence type="ECO:0000259" key="1">
    <source>
        <dbReference type="Pfam" id="PF00934"/>
    </source>
</evidence>
<dbReference type="RefSeq" id="WP_065119671.1">
    <property type="nucleotide sequence ID" value="NZ_LZKQ01000051.1"/>
</dbReference>
<proteinExistence type="predicted"/>
<evidence type="ECO:0000313" key="2">
    <source>
        <dbReference type="EMBL" id="OBI89820.1"/>
    </source>
</evidence>
<reference evidence="2 3" key="1">
    <citation type="submission" date="2016-06" db="EMBL/GenBank/DDBJ databases">
        <authorList>
            <person name="Kjaerup R.B."/>
            <person name="Dalgaard T.S."/>
            <person name="Juul-Madsen H.R."/>
        </authorList>
    </citation>
    <scope>NUCLEOTIDE SEQUENCE [LARGE SCALE GENOMIC DNA]</scope>
    <source>
        <strain evidence="2 3">1081914.2</strain>
    </source>
</reference>
<protein>
    <recommendedName>
        <fullName evidence="1">PE domain-containing protein</fullName>
    </recommendedName>
</protein>
<gene>
    <name evidence="2" type="ORF">A9X01_13335</name>
</gene>
<dbReference type="STRING" id="1790.A5645_08335"/>
<feature type="domain" description="PE" evidence="1">
    <location>
        <begin position="3"/>
        <end position="93"/>
    </location>
</feature>
<dbReference type="AlphaFoldDB" id="A0A1A3CSI4"/>
<dbReference type="InterPro" id="IPR000084">
    <property type="entry name" value="PE-PGRS_N"/>
</dbReference>
<dbReference type="Gene3D" id="1.10.287.850">
    <property type="entry name" value="HP0062-like domain"/>
    <property type="match status" value="1"/>
</dbReference>
<dbReference type="SUPFAM" id="SSF140459">
    <property type="entry name" value="PE/PPE dimer-like"/>
    <property type="match status" value="1"/>
</dbReference>
<evidence type="ECO:0000313" key="3">
    <source>
        <dbReference type="Proteomes" id="UP000093795"/>
    </source>
</evidence>
<dbReference type="EMBL" id="LZKQ01000051">
    <property type="protein sequence ID" value="OBI89820.1"/>
    <property type="molecule type" value="Genomic_DNA"/>
</dbReference>
<organism evidence="2 3">
    <name type="scientific">Mycobacterium asiaticum</name>
    <dbReference type="NCBI Taxonomy" id="1790"/>
    <lineage>
        <taxon>Bacteria</taxon>
        <taxon>Bacillati</taxon>
        <taxon>Actinomycetota</taxon>
        <taxon>Actinomycetes</taxon>
        <taxon>Mycobacteriales</taxon>
        <taxon>Mycobacteriaceae</taxon>
        <taxon>Mycobacterium</taxon>
    </lineage>
</organism>
<dbReference type="InterPro" id="IPR038332">
    <property type="entry name" value="PPE_sf"/>
</dbReference>
<accession>A0A1A3CSI4</accession>
<name>A0A1A3CSI4_MYCAS</name>